<dbReference type="GO" id="GO:0016747">
    <property type="term" value="F:acyltransferase activity, transferring groups other than amino-acyl groups"/>
    <property type="evidence" value="ECO:0007669"/>
    <property type="project" value="InterPro"/>
</dbReference>
<evidence type="ECO:0000313" key="3">
    <source>
        <dbReference type="Proteomes" id="UP000503308"/>
    </source>
</evidence>
<keyword evidence="2" id="KW-0808">Transferase</keyword>
<evidence type="ECO:0000259" key="1">
    <source>
        <dbReference type="Pfam" id="PF13302"/>
    </source>
</evidence>
<dbReference type="Gene3D" id="3.40.630.30">
    <property type="match status" value="1"/>
</dbReference>
<keyword evidence="3" id="KW-1185">Reference proteome</keyword>
<dbReference type="AlphaFoldDB" id="A0A858SYS8"/>
<dbReference type="EMBL" id="CP048788">
    <property type="protein sequence ID" value="QJF52651.1"/>
    <property type="molecule type" value="Genomic_DNA"/>
</dbReference>
<gene>
    <name evidence="2" type="ORF">G3256_16475</name>
</gene>
<name>A0A858SYS8_9RHOB</name>
<evidence type="ECO:0000313" key="2">
    <source>
        <dbReference type="EMBL" id="QJF52651.1"/>
    </source>
</evidence>
<dbReference type="InterPro" id="IPR051531">
    <property type="entry name" value="N-acetyltransferase"/>
</dbReference>
<proteinExistence type="predicted"/>
<dbReference type="PANTHER" id="PTHR43792">
    <property type="entry name" value="GNAT FAMILY, PUTATIVE (AFU_ORTHOLOGUE AFUA_3G00765)-RELATED-RELATED"/>
    <property type="match status" value="1"/>
</dbReference>
<feature type="domain" description="N-acetyltransferase" evidence="1">
    <location>
        <begin position="13"/>
        <end position="147"/>
    </location>
</feature>
<dbReference type="RefSeq" id="WP_169641871.1">
    <property type="nucleotide sequence ID" value="NZ_CP048788.1"/>
</dbReference>
<dbReference type="PANTHER" id="PTHR43792:SF1">
    <property type="entry name" value="N-ACETYLTRANSFERASE DOMAIN-CONTAINING PROTEIN"/>
    <property type="match status" value="1"/>
</dbReference>
<dbReference type="KEGG" id="rpon:G3256_16475"/>
<organism evidence="2 3">
    <name type="scientific">Roseobacter ponti</name>
    <dbReference type="NCBI Taxonomy" id="1891787"/>
    <lineage>
        <taxon>Bacteria</taxon>
        <taxon>Pseudomonadati</taxon>
        <taxon>Pseudomonadota</taxon>
        <taxon>Alphaproteobacteria</taxon>
        <taxon>Rhodobacterales</taxon>
        <taxon>Roseobacteraceae</taxon>
        <taxon>Roseobacter</taxon>
    </lineage>
</organism>
<dbReference type="Pfam" id="PF13302">
    <property type="entry name" value="Acetyltransf_3"/>
    <property type="match status" value="1"/>
</dbReference>
<dbReference type="Proteomes" id="UP000503308">
    <property type="component" value="Chromosome"/>
</dbReference>
<dbReference type="InterPro" id="IPR000182">
    <property type="entry name" value="GNAT_dom"/>
</dbReference>
<accession>A0A858SYS8</accession>
<dbReference type="InterPro" id="IPR016181">
    <property type="entry name" value="Acyl_CoA_acyltransferase"/>
</dbReference>
<reference evidence="2 3" key="1">
    <citation type="submission" date="2020-02" db="EMBL/GenBank/DDBJ databases">
        <title>Genome sequence of Roseobacter ponti.</title>
        <authorList>
            <person name="Hollensteiner J."/>
            <person name="Schneider D."/>
            <person name="Poehlein A."/>
            <person name="Daniel R."/>
        </authorList>
    </citation>
    <scope>NUCLEOTIDE SEQUENCE [LARGE SCALE GENOMIC DNA]</scope>
    <source>
        <strain evidence="2 3">DSM 106830</strain>
    </source>
</reference>
<sequence>MTDVLIPTLETDRLVLRAPVPADVAPFAAFYASDAAKYVGGPLRDFQVWRYTAEVIGHWQLRGFGRWMVERKDAPGAIGLIGLHAPPDWPEPEVGWMLWDGNGKGYAAEAARAARDYAWNTLGLTTLISSIAPENAASIRVAEGMGARREAQGFEHPLFGTMAVWRHPAPEALS</sequence>
<protein>
    <submittedName>
        <fullName evidence="2">GNAT family N-acetyltransferase</fullName>
    </submittedName>
</protein>
<dbReference type="SUPFAM" id="SSF55729">
    <property type="entry name" value="Acyl-CoA N-acyltransferases (Nat)"/>
    <property type="match status" value="1"/>
</dbReference>